<reference evidence="1" key="1">
    <citation type="submission" date="2021-05" db="EMBL/GenBank/DDBJ databases">
        <authorList>
            <person name="Pan Q."/>
            <person name="Jouanno E."/>
            <person name="Zahm M."/>
            <person name="Klopp C."/>
            <person name="Cabau C."/>
            <person name="Louis A."/>
            <person name="Berthelot C."/>
            <person name="Parey E."/>
            <person name="Roest Crollius H."/>
            <person name="Montfort J."/>
            <person name="Robinson-Rechavi M."/>
            <person name="Bouchez O."/>
            <person name="Lampietro C."/>
            <person name="Lopez Roques C."/>
            <person name="Donnadieu C."/>
            <person name="Postlethwait J."/>
            <person name="Bobe J."/>
            <person name="Dillon D."/>
            <person name="Chandos A."/>
            <person name="von Hippel F."/>
            <person name="Guiguen Y."/>
        </authorList>
    </citation>
    <scope>NUCLEOTIDE SEQUENCE</scope>
    <source>
        <strain evidence="1">YG-Jan2019</strain>
    </source>
</reference>
<protein>
    <submittedName>
        <fullName evidence="1">Uncharacterized protein</fullName>
    </submittedName>
</protein>
<accession>A0ACC2HJU6</accession>
<evidence type="ECO:0000313" key="1">
    <source>
        <dbReference type="EMBL" id="KAJ8016304.1"/>
    </source>
</evidence>
<name>A0ACC2HJU6_DALPE</name>
<gene>
    <name evidence="1" type="ORF">DPEC_G00005800</name>
</gene>
<comment type="caution">
    <text evidence="1">The sequence shown here is derived from an EMBL/GenBank/DDBJ whole genome shotgun (WGS) entry which is preliminary data.</text>
</comment>
<dbReference type="EMBL" id="CM055728">
    <property type="protein sequence ID" value="KAJ8016304.1"/>
    <property type="molecule type" value="Genomic_DNA"/>
</dbReference>
<evidence type="ECO:0000313" key="2">
    <source>
        <dbReference type="Proteomes" id="UP001157502"/>
    </source>
</evidence>
<dbReference type="Proteomes" id="UP001157502">
    <property type="component" value="Chromosome 1"/>
</dbReference>
<keyword evidence="2" id="KW-1185">Reference proteome</keyword>
<proteinExistence type="predicted"/>
<organism evidence="1 2">
    <name type="scientific">Dallia pectoralis</name>
    <name type="common">Alaska blackfish</name>
    <dbReference type="NCBI Taxonomy" id="75939"/>
    <lineage>
        <taxon>Eukaryota</taxon>
        <taxon>Metazoa</taxon>
        <taxon>Chordata</taxon>
        <taxon>Craniata</taxon>
        <taxon>Vertebrata</taxon>
        <taxon>Euteleostomi</taxon>
        <taxon>Actinopterygii</taxon>
        <taxon>Neopterygii</taxon>
        <taxon>Teleostei</taxon>
        <taxon>Protacanthopterygii</taxon>
        <taxon>Esociformes</taxon>
        <taxon>Umbridae</taxon>
        <taxon>Dallia</taxon>
    </lineage>
</organism>
<sequence length="171" mass="19066">MHGDRSRHGDRSSPAARSSPGDRSSPAGRSRHGDRSSPGARSRHGDRSSPGARSRHSDRSSPGARSRHSDCSSPGARSRRDISQHSDLSSPPYDRPRHDAVAENCRSTFPLPWDVYQEKVLNLLVDIQNLLRQAQPASIALHIERLETMEVFEKVEQDLCDTHRFDTLALQ</sequence>